<reference evidence="1" key="2">
    <citation type="journal article" date="2016" name="Fungal Biol.">
        <title>Ochratoxin A production by Penicillium thymicola.</title>
        <authorList>
            <person name="Nguyen H.D.T."/>
            <person name="McMullin D.R."/>
            <person name="Ponomareva E."/>
            <person name="Riley R."/>
            <person name="Pomraning K.R."/>
            <person name="Baker S.E."/>
            <person name="Seifert K.A."/>
        </authorList>
    </citation>
    <scope>NUCLEOTIDE SEQUENCE</scope>
    <source>
        <strain evidence="1">DAOM 180753</strain>
    </source>
</reference>
<evidence type="ECO:0000313" key="2">
    <source>
        <dbReference type="Proteomes" id="UP001227192"/>
    </source>
</evidence>
<evidence type="ECO:0000313" key="1">
    <source>
        <dbReference type="EMBL" id="KAJ9485390.1"/>
    </source>
</evidence>
<dbReference type="AlphaFoldDB" id="A0AAI9TEL3"/>
<dbReference type="Proteomes" id="UP001227192">
    <property type="component" value="Unassembled WGS sequence"/>
</dbReference>
<dbReference type="EMBL" id="LACB01000269">
    <property type="protein sequence ID" value="KAJ9485390.1"/>
    <property type="molecule type" value="Genomic_DNA"/>
</dbReference>
<protein>
    <submittedName>
        <fullName evidence="1">Uncharacterized protein</fullName>
    </submittedName>
</protein>
<keyword evidence="2" id="KW-1185">Reference proteome</keyword>
<proteinExistence type="predicted"/>
<accession>A0AAI9TEL3</accession>
<gene>
    <name evidence="1" type="ORF">VN97_g7967</name>
</gene>
<organism evidence="1 2">
    <name type="scientific">Penicillium thymicola</name>
    <dbReference type="NCBI Taxonomy" id="293382"/>
    <lineage>
        <taxon>Eukaryota</taxon>
        <taxon>Fungi</taxon>
        <taxon>Dikarya</taxon>
        <taxon>Ascomycota</taxon>
        <taxon>Pezizomycotina</taxon>
        <taxon>Eurotiomycetes</taxon>
        <taxon>Eurotiomycetidae</taxon>
        <taxon>Eurotiales</taxon>
        <taxon>Aspergillaceae</taxon>
        <taxon>Penicillium</taxon>
    </lineage>
</organism>
<name>A0AAI9TEL3_PENTH</name>
<reference evidence="1" key="1">
    <citation type="submission" date="2015-06" db="EMBL/GenBank/DDBJ databases">
        <authorList>
            <person name="Nguyen H."/>
        </authorList>
    </citation>
    <scope>NUCLEOTIDE SEQUENCE</scope>
    <source>
        <strain evidence="1">DAOM 180753</strain>
    </source>
</reference>
<comment type="caution">
    <text evidence="1">The sequence shown here is derived from an EMBL/GenBank/DDBJ whole genome shotgun (WGS) entry which is preliminary data.</text>
</comment>
<sequence>MSSTKEYTAQDLGAFLDGSFIGDPTEARSFCEQNMNPKLVRFAAGGDRTDFEQAVEKVGFFRANCKKWDAEVKFFAQDVNKIAARLTLYIAVGEDPEKKMELMFMAELDEAASQEKREISNAMIFVLTADDHR</sequence>